<dbReference type="PANTHER" id="PTHR35801:SF1">
    <property type="entry name" value="PHOSPHOSERINE PHOSPHATASE RSBX"/>
    <property type="match status" value="1"/>
</dbReference>
<dbReference type="InterPro" id="IPR039248">
    <property type="entry name" value="Ptase_RsbX"/>
</dbReference>
<evidence type="ECO:0000313" key="2">
    <source>
        <dbReference type="EMBL" id="GAE28905.1"/>
    </source>
</evidence>
<keyword evidence="3" id="KW-1185">Reference proteome</keyword>
<dbReference type="EMBL" id="BAUU01000001">
    <property type="protein sequence ID" value="GAE28905.1"/>
    <property type="molecule type" value="Genomic_DNA"/>
</dbReference>
<dbReference type="STRING" id="1236971.JCM9152_242"/>
<reference evidence="2" key="1">
    <citation type="journal article" date="2014" name="Genome Announc.">
        <title>Draft Genome Sequences of Three Alkaliphilic Bacillus Strains, Bacillus wakoensis JCM 9140T, Bacillus akibai JCM 9157T, and Bacillus hemicellulosilyticus JCM 9152T.</title>
        <authorList>
            <person name="Yuki M."/>
            <person name="Oshima K."/>
            <person name="Suda W."/>
            <person name="Oshida Y."/>
            <person name="Kitamura K."/>
            <person name="Iida T."/>
            <person name="Hattori M."/>
            <person name="Ohkuma M."/>
        </authorList>
    </citation>
    <scope>NUCLEOTIDE SEQUENCE [LARGE SCALE GENOMIC DNA]</scope>
    <source>
        <strain evidence="2">JCM 9152</strain>
    </source>
</reference>
<dbReference type="SUPFAM" id="SSF81606">
    <property type="entry name" value="PP2C-like"/>
    <property type="match status" value="1"/>
</dbReference>
<dbReference type="InterPro" id="IPR001932">
    <property type="entry name" value="PPM-type_phosphatase-like_dom"/>
</dbReference>
<dbReference type="InterPro" id="IPR036457">
    <property type="entry name" value="PPM-type-like_dom_sf"/>
</dbReference>
<dbReference type="AlphaFoldDB" id="W4QA76"/>
<organism evidence="2 3">
    <name type="scientific">Halalkalibacter hemicellulosilyticusJCM 9152</name>
    <dbReference type="NCBI Taxonomy" id="1236971"/>
    <lineage>
        <taxon>Bacteria</taxon>
        <taxon>Bacillati</taxon>
        <taxon>Bacillota</taxon>
        <taxon>Bacilli</taxon>
        <taxon>Bacillales</taxon>
        <taxon>Bacillaceae</taxon>
        <taxon>Halalkalibacter</taxon>
    </lineage>
</organism>
<dbReference type="SMART" id="SM00331">
    <property type="entry name" value="PP2C_SIG"/>
    <property type="match status" value="1"/>
</dbReference>
<comment type="caution">
    <text evidence="2">The sequence shown here is derived from an EMBL/GenBank/DDBJ whole genome shotgun (WGS) entry which is preliminary data.</text>
</comment>
<proteinExistence type="predicted"/>
<gene>
    <name evidence="2" type="ORF">JCM9152_242</name>
</gene>
<feature type="domain" description="PPM-type phosphatase" evidence="1">
    <location>
        <begin position="8"/>
        <end position="198"/>
    </location>
</feature>
<dbReference type="Proteomes" id="UP000018895">
    <property type="component" value="Unassembled WGS sequence"/>
</dbReference>
<protein>
    <submittedName>
        <fullName evidence="2">Indirect negative regulator of sigma-B activity</fullName>
    </submittedName>
</protein>
<evidence type="ECO:0000259" key="1">
    <source>
        <dbReference type="SMART" id="SM00331"/>
    </source>
</evidence>
<evidence type="ECO:0000313" key="3">
    <source>
        <dbReference type="Proteomes" id="UP000018895"/>
    </source>
</evidence>
<dbReference type="Gene3D" id="3.60.40.10">
    <property type="entry name" value="PPM-type phosphatase domain"/>
    <property type="match status" value="1"/>
</dbReference>
<dbReference type="Pfam" id="PF07228">
    <property type="entry name" value="SpoIIE"/>
    <property type="match status" value="1"/>
</dbReference>
<dbReference type="PANTHER" id="PTHR35801">
    <property type="entry name" value="PHOSPHOSERINE PHOSPHATASE RSBX"/>
    <property type="match status" value="1"/>
</dbReference>
<dbReference type="RefSeq" id="WP_035339909.1">
    <property type="nucleotide sequence ID" value="NZ_BAUU01000001.1"/>
</dbReference>
<dbReference type="OrthoDB" id="1090916at2"/>
<sequence>MINHYTDGKTEVVALEKTKPGKSCCGDVHAVLHTDEYMLCTVIDGLGSGEGARRSANIVMDAIVRYQHHPVDVIAEKGNKDLLFERGAVLTIIKIHYEKKEISYCNYGNIGFMLCLPDGKLIQPIPKRGYLSGRKSAFKIHYFSFEKDSVFCLYSDGVSAPFNKEQLLSIKELEDVSSYLNYSTEQINDDVTVLVGRITG</sequence>
<name>W4QA76_9BACI</name>
<accession>W4QA76</accession>